<dbReference type="AlphaFoldDB" id="A0AAP4EWV4"/>
<reference evidence="10 11" key="1">
    <citation type="submission" date="2023-05" db="EMBL/GenBank/DDBJ databases">
        <title>[ruminococcus] sp. nov., isolated from a pig farm feces dump.</title>
        <authorList>
            <person name="Chang Y.-H."/>
        </authorList>
    </citation>
    <scope>NUCLEOTIDE SEQUENCE [LARGE SCALE GENOMIC DNA]</scope>
    <source>
        <strain evidence="10 11">YH-rum2234</strain>
    </source>
</reference>
<organism evidence="10 11">
    <name type="scientific">Fusibacillus kribbianus</name>
    <dbReference type="NCBI Taxonomy" id="3044208"/>
    <lineage>
        <taxon>Bacteria</taxon>
        <taxon>Bacillati</taxon>
        <taxon>Bacillota</taxon>
        <taxon>Clostridia</taxon>
        <taxon>Lachnospirales</taxon>
        <taxon>Lachnospiraceae</taxon>
        <taxon>Fusibacillus</taxon>
    </lineage>
</organism>
<feature type="transmembrane region" description="Helical" evidence="9">
    <location>
        <begin position="12"/>
        <end position="31"/>
    </location>
</feature>
<feature type="transmembrane region" description="Helical" evidence="9">
    <location>
        <begin position="68"/>
        <end position="87"/>
    </location>
</feature>
<dbReference type="Pfam" id="PF02386">
    <property type="entry name" value="TrkH"/>
    <property type="match status" value="1"/>
</dbReference>
<evidence type="ECO:0000256" key="3">
    <source>
        <dbReference type="ARBA" id="ARBA00022448"/>
    </source>
</evidence>
<comment type="caution">
    <text evidence="10">The sequence shown here is derived from an EMBL/GenBank/DDBJ whole genome shotgun (WGS) entry which is preliminary data.</text>
</comment>
<accession>A0AAP4EWV4</accession>
<dbReference type="PANTHER" id="PTHR32024:SF2">
    <property type="entry name" value="TRK SYSTEM POTASSIUM UPTAKE PROTEIN TRKG-RELATED"/>
    <property type="match status" value="1"/>
</dbReference>
<gene>
    <name evidence="10" type="ORF">QJ036_05245</name>
</gene>
<evidence type="ECO:0000313" key="11">
    <source>
        <dbReference type="Proteomes" id="UP001300383"/>
    </source>
</evidence>
<dbReference type="GO" id="GO:0005886">
    <property type="term" value="C:plasma membrane"/>
    <property type="evidence" value="ECO:0007669"/>
    <property type="project" value="UniProtKB-SubCell"/>
</dbReference>
<dbReference type="GO" id="GO:0008324">
    <property type="term" value="F:monoatomic cation transmembrane transporter activity"/>
    <property type="evidence" value="ECO:0007669"/>
    <property type="project" value="InterPro"/>
</dbReference>
<evidence type="ECO:0000256" key="9">
    <source>
        <dbReference type="SAM" id="Phobius"/>
    </source>
</evidence>
<protein>
    <submittedName>
        <fullName evidence="10">Potassium transporter TrkG</fullName>
    </submittedName>
</protein>
<feature type="transmembrane region" description="Helical" evidence="9">
    <location>
        <begin position="37"/>
        <end position="56"/>
    </location>
</feature>
<proteinExistence type="inferred from homology"/>
<feature type="transmembrane region" description="Helical" evidence="9">
    <location>
        <begin position="121"/>
        <end position="143"/>
    </location>
</feature>
<feature type="transmembrane region" description="Helical" evidence="9">
    <location>
        <begin position="437"/>
        <end position="460"/>
    </location>
</feature>
<evidence type="ECO:0000256" key="2">
    <source>
        <dbReference type="ARBA" id="ARBA00009137"/>
    </source>
</evidence>
<comment type="similarity">
    <text evidence="2">Belongs to the TrkH potassium transport family.</text>
</comment>
<evidence type="ECO:0000256" key="6">
    <source>
        <dbReference type="ARBA" id="ARBA00022989"/>
    </source>
</evidence>
<dbReference type="EMBL" id="JASGBQ010000005">
    <property type="protein sequence ID" value="MDI9241884.1"/>
    <property type="molecule type" value="Genomic_DNA"/>
</dbReference>
<dbReference type="RefSeq" id="WP_283230386.1">
    <property type="nucleotide sequence ID" value="NZ_JASGBQ010000005.1"/>
</dbReference>
<evidence type="ECO:0000256" key="1">
    <source>
        <dbReference type="ARBA" id="ARBA00004651"/>
    </source>
</evidence>
<feature type="transmembrane region" description="Helical" evidence="9">
    <location>
        <begin position="227"/>
        <end position="247"/>
    </location>
</feature>
<keyword evidence="8 9" id="KW-0472">Membrane</keyword>
<name>A0AAP4EWV4_9FIRM</name>
<dbReference type="InterPro" id="IPR003445">
    <property type="entry name" value="Cat_transpt"/>
</dbReference>
<keyword evidence="6 9" id="KW-1133">Transmembrane helix</keyword>
<evidence type="ECO:0000256" key="5">
    <source>
        <dbReference type="ARBA" id="ARBA00022692"/>
    </source>
</evidence>
<evidence type="ECO:0000256" key="7">
    <source>
        <dbReference type="ARBA" id="ARBA00023065"/>
    </source>
</evidence>
<dbReference type="GO" id="GO:0030001">
    <property type="term" value="P:metal ion transport"/>
    <property type="evidence" value="ECO:0007669"/>
    <property type="project" value="UniProtKB-ARBA"/>
</dbReference>
<feature type="transmembrane region" description="Helical" evidence="9">
    <location>
        <begin position="171"/>
        <end position="190"/>
    </location>
</feature>
<dbReference type="PANTHER" id="PTHR32024">
    <property type="entry name" value="TRK SYSTEM POTASSIUM UPTAKE PROTEIN TRKG-RELATED"/>
    <property type="match status" value="1"/>
</dbReference>
<keyword evidence="7" id="KW-0406">Ion transport</keyword>
<dbReference type="Proteomes" id="UP001300383">
    <property type="component" value="Unassembled WGS sequence"/>
</dbReference>
<sequence>MLHHDEIPVTGRMMILEGMILLVPLLILLFYPGEAGLFWQFLLPAVISILLGLLVCCRKKRKLTSSRIVVFAWMYGFVLAAVPFWLYGNVNPIQALFESVSGFTTTGLSVLDVERTPHIFLFYRGFLQYVGGLGFVLMMLIFIQGKDSVGLFQAEGHPDKLMPNIGKTAKVIAMMYGFFLVVGTILYTVFGMPVFDSLVHTMCALSTGGFSNRLDSIGAYHSLPIEWITILLMLIGTTNFSLLLLLFKGRFRDFFKSSEIRFLAGLTVVTVPLMSLFLIHQGTAVGEGIELSLFNAFSALSTTGYSTCSYQNWPQTALAVMILLMVIGGGVGSTAGGVKLGRVCMLLKNLARNIKKKMIPDRTVTLAYYRRGTEKAPLEPAQVEEASTYAESYLLIYVAGTIALTFFSGCSLLEGAFEFASSLGTVGLSIGITNASTSSICLLIEIMGMILGRLEIFVLLQAFCKKKV</sequence>
<evidence type="ECO:0000256" key="8">
    <source>
        <dbReference type="ARBA" id="ARBA00023136"/>
    </source>
</evidence>
<evidence type="ECO:0000313" key="10">
    <source>
        <dbReference type="EMBL" id="MDI9241884.1"/>
    </source>
</evidence>
<feature type="transmembrane region" description="Helical" evidence="9">
    <location>
        <begin position="394"/>
        <end position="417"/>
    </location>
</feature>
<evidence type="ECO:0000256" key="4">
    <source>
        <dbReference type="ARBA" id="ARBA00022475"/>
    </source>
</evidence>
<keyword evidence="11" id="KW-1185">Reference proteome</keyword>
<feature type="transmembrane region" description="Helical" evidence="9">
    <location>
        <begin position="259"/>
        <end position="279"/>
    </location>
</feature>
<keyword evidence="5 9" id="KW-0812">Transmembrane</keyword>
<comment type="subcellular location">
    <subcellularLocation>
        <location evidence="1">Cell membrane</location>
        <topology evidence="1">Multi-pass membrane protein</topology>
    </subcellularLocation>
</comment>
<keyword evidence="3" id="KW-0813">Transport</keyword>
<feature type="transmembrane region" description="Helical" evidence="9">
    <location>
        <begin position="317"/>
        <end position="338"/>
    </location>
</feature>
<keyword evidence="4" id="KW-1003">Cell membrane</keyword>